<dbReference type="Gene3D" id="1.10.260.130">
    <property type="match status" value="1"/>
</dbReference>
<reference evidence="3" key="1">
    <citation type="journal article" date="2023" name="Access Microbiol">
        <title>De-novo genome assembly for Akanthomyces muscarius, a biocontrol agent of insect agricultural pests.</title>
        <authorList>
            <person name="Erdos Z."/>
            <person name="Studholme D.J."/>
            <person name="Raymond B."/>
            <person name="Sharma M."/>
        </authorList>
    </citation>
    <scope>NUCLEOTIDE SEQUENCE</scope>
    <source>
        <strain evidence="3">Ve6</strain>
    </source>
</reference>
<dbReference type="GO" id="GO:0016042">
    <property type="term" value="P:lipid catabolic process"/>
    <property type="evidence" value="ECO:0007669"/>
    <property type="project" value="UniProtKB-UniRule"/>
</dbReference>
<dbReference type="GO" id="GO:0004806">
    <property type="term" value="F:triacylglycerol lipase activity"/>
    <property type="evidence" value="ECO:0007669"/>
    <property type="project" value="UniProtKB-UniRule"/>
</dbReference>
<comment type="similarity">
    <text evidence="2">Belongs to the AB hydrolase superfamily. Lipase family.</text>
</comment>
<dbReference type="SUPFAM" id="SSF53474">
    <property type="entry name" value="alpha/beta-Hydrolases"/>
    <property type="match status" value="1"/>
</dbReference>
<organism evidence="3 4">
    <name type="scientific">Akanthomyces muscarius</name>
    <name type="common">Entomopathogenic fungus</name>
    <name type="synonym">Lecanicillium muscarium</name>
    <dbReference type="NCBI Taxonomy" id="2231603"/>
    <lineage>
        <taxon>Eukaryota</taxon>
        <taxon>Fungi</taxon>
        <taxon>Dikarya</taxon>
        <taxon>Ascomycota</taxon>
        <taxon>Pezizomycotina</taxon>
        <taxon>Sordariomycetes</taxon>
        <taxon>Hypocreomycetidae</taxon>
        <taxon>Hypocreales</taxon>
        <taxon>Cordycipitaceae</taxon>
        <taxon>Akanthomyces</taxon>
    </lineage>
</organism>
<dbReference type="EMBL" id="JAJHUN010000008">
    <property type="protein sequence ID" value="KAJ4152842.1"/>
    <property type="molecule type" value="Genomic_DNA"/>
</dbReference>
<evidence type="ECO:0000256" key="1">
    <source>
        <dbReference type="ARBA" id="ARBA00022801"/>
    </source>
</evidence>
<keyword evidence="4" id="KW-1185">Reference proteome</keyword>
<accession>A0A9W8QCS0</accession>
<dbReference type="PANTHER" id="PTHR34853">
    <property type="match status" value="1"/>
</dbReference>
<dbReference type="GeneID" id="80896521"/>
<feature type="chain" id="PRO_5041032777" description="Secretory lipase" evidence="2">
    <location>
        <begin position="26"/>
        <end position="448"/>
    </location>
</feature>
<dbReference type="RefSeq" id="XP_056053500.1">
    <property type="nucleotide sequence ID" value="XM_056196340.1"/>
</dbReference>
<dbReference type="PANTHER" id="PTHR34853:SF5">
    <property type="entry name" value="LIP-DOMAIN-CONTAINING PROTEIN-RELATED"/>
    <property type="match status" value="1"/>
</dbReference>
<gene>
    <name evidence="3" type="ORF">LMH87_009362</name>
</gene>
<dbReference type="InterPro" id="IPR029058">
    <property type="entry name" value="AB_hydrolase_fold"/>
</dbReference>
<dbReference type="Pfam" id="PF03583">
    <property type="entry name" value="LIP"/>
    <property type="match status" value="1"/>
</dbReference>
<keyword evidence="1" id="KW-0378">Hydrolase</keyword>
<dbReference type="InterPro" id="IPR005152">
    <property type="entry name" value="Lipase_secreted"/>
</dbReference>
<proteinExistence type="inferred from homology"/>
<dbReference type="PIRSF" id="PIRSF029171">
    <property type="entry name" value="Esterase_LipA"/>
    <property type="match status" value="1"/>
</dbReference>
<dbReference type="KEGG" id="amus:LMH87_009362"/>
<sequence>MSGTIMQSRLLAFILLLALPATISATLQCDLTWQPPRTHPSKDPFYNVPAGYENASPGTILKSRRPPSPLSAFAARPNKLEDSHQILYKTIDSLNQSTATVATVLIPSNADYGKVLSYQIAEDAATIDCAPSYGLQLPSATDTVLGNMATMAEILMIEAALDQGWVVVVPDHQGPKGAFLANELAAHSTLDGLRAALLSGNFTKIEADATIALWGYSGGGLVSAWAAELHPVYAPELKIAGVAVGGIVPNITTAITSMNKAPYAGLIPSGIMGLYNQYPEFAQVVNQHLLPRYRPNLEKVTQQCASATVAQFFSDDITAIFDNPDLFHSDSTFIEIFDANALGKRRPSAPLFVYKSVDDEISPIQDTDVLVDFYCGKGVSVQYLRDLGSTHESLGILGAPSALQWLRTVLHEEGRLEGCSRANVRSALLAPNATTLPYYIIDGLLGIL</sequence>
<name>A0A9W8QCS0_AKAMU</name>
<evidence type="ECO:0000256" key="2">
    <source>
        <dbReference type="PIRNR" id="PIRNR029171"/>
    </source>
</evidence>
<comment type="caution">
    <text evidence="3">The sequence shown here is derived from an EMBL/GenBank/DDBJ whole genome shotgun (WGS) entry which is preliminary data.</text>
</comment>
<keyword evidence="2" id="KW-0732">Signal</keyword>
<evidence type="ECO:0008006" key="5">
    <source>
        <dbReference type="Google" id="ProtNLM"/>
    </source>
</evidence>
<dbReference type="Gene3D" id="3.40.50.1820">
    <property type="entry name" value="alpha/beta hydrolase"/>
    <property type="match status" value="1"/>
</dbReference>
<feature type="signal peptide" evidence="2">
    <location>
        <begin position="1"/>
        <end position="25"/>
    </location>
</feature>
<evidence type="ECO:0000313" key="4">
    <source>
        <dbReference type="Proteomes" id="UP001144673"/>
    </source>
</evidence>
<dbReference type="Proteomes" id="UP001144673">
    <property type="component" value="Chromosome 5"/>
</dbReference>
<evidence type="ECO:0000313" key="3">
    <source>
        <dbReference type="EMBL" id="KAJ4152842.1"/>
    </source>
</evidence>
<protein>
    <recommendedName>
        <fullName evidence="5">Secretory lipase</fullName>
    </recommendedName>
</protein>
<dbReference type="AlphaFoldDB" id="A0A9W8QCS0"/>